<dbReference type="InterPro" id="IPR016092">
    <property type="entry name" value="ATAP"/>
</dbReference>
<dbReference type="PANTHER" id="PTHR47265">
    <property type="entry name" value="IRON-SULFUR ASSEMBLY PROTEIN ISCA, CHLOROPLASTIC"/>
    <property type="match status" value="1"/>
</dbReference>
<evidence type="ECO:0000313" key="3">
    <source>
        <dbReference type="Proteomes" id="UP000235584"/>
    </source>
</evidence>
<organism evidence="2 3">
    <name type="scientific">Bacteriovorax stolpii</name>
    <name type="common">Bdellovibrio stolpii</name>
    <dbReference type="NCBI Taxonomy" id="960"/>
    <lineage>
        <taxon>Bacteria</taxon>
        <taxon>Pseudomonadati</taxon>
        <taxon>Bdellovibrionota</taxon>
        <taxon>Bacteriovoracia</taxon>
        <taxon>Bacteriovoracales</taxon>
        <taxon>Bacteriovoracaceae</taxon>
        <taxon>Bacteriovorax</taxon>
    </lineage>
</organism>
<dbReference type="NCBIfam" id="TIGR00049">
    <property type="entry name" value="iron-sulfur cluster assembly accessory protein"/>
    <property type="match status" value="1"/>
</dbReference>
<dbReference type="Proteomes" id="UP000235584">
    <property type="component" value="Chromosome"/>
</dbReference>
<dbReference type="EMBL" id="CP025704">
    <property type="protein sequence ID" value="AUO00051.1"/>
    <property type="molecule type" value="Genomic_DNA"/>
</dbReference>
<dbReference type="InterPro" id="IPR035903">
    <property type="entry name" value="HesB-like_dom_sf"/>
</dbReference>
<dbReference type="InterPro" id="IPR017870">
    <property type="entry name" value="FeS_cluster_insertion_CS"/>
</dbReference>
<evidence type="ECO:0000259" key="1">
    <source>
        <dbReference type="Pfam" id="PF01521"/>
    </source>
</evidence>
<dbReference type="SUPFAM" id="SSF89360">
    <property type="entry name" value="HesB-like domain"/>
    <property type="match status" value="1"/>
</dbReference>
<dbReference type="KEGG" id="bsto:C0V70_18460"/>
<dbReference type="PANTHER" id="PTHR47265:SF1">
    <property type="entry name" value="IRON-SULFUR ASSEMBLY PROTEIN ISCA, CHLOROPLASTIC"/>
    <property type="match status" value="1"/>
</dbReference>
<dbReference type="InterPro" id="IPR000361">
    <property type="entry name" value="ATAP_core_dom"/>
</dbReference>
<dbReference type="PROSITE" id="PS01152">
    <property type="entry name" value="HESB"/>
    <property type="match status" value="1"/>
</dbReference>
<keyword evidence="3" id="KW-1185">Reference proteome</keyword>
<evidence type="ECO:0000313" key="2">
    <source>
        <dbReference type="EMBL" id="AUO00051.1"/>
    </source>
</evidence>
<dbReference type="GO" id="GO:0016226">
    <property type="term" value="P:iron-sulfur cluster assembly"/>
    <property type="evidence" value="ECO:0007669"/>
    <property type="project" value="InterPro"/>
</dbReference>
<dbReference type="RefSeq" id="WP_102245338.1">
    <property type="nucleotide sequence ID" value="NZ_CP025704.1"/>
</dbReference>
<sequence>MEQIITVTDKALHHIREIYQKEQKGLDTGLRLGVSGGGCSGLSYKIEFSEKKEKDNILDFGDIKILIDPKSSIYLKGVELDFKDGLNGKGFVFNNPNATNTCGCGESFSV</sequence>
<reference evidence="2 3" key="1">
    <citation type="submission" date="2018-01" db="EMBL/GenBank/DDBJ databases">
        <title>Complete genome sequence of Bacteriovorax stolpii DSM12778.</title>
        <authorList>
            <person name="Tang B."/>
            <person name="Chang J."/>
        </authorList>
    </citation>
    <scope>NUCLEOTIDE SEQUENCE [LARGE SCALE GENOMIC DNA]</scope>
    <source>
        <strain evidence="2 3">DSM 12778</strain>
    </source>
</reference>
<dbReference type="Gene3D" id="2.60.300.12">
    <property type="entry name" value="HesB-like domain"/>
    <property type="match status" value="1"/>
</dbReference>
<name>A0A2K9NX29_BACTC</name>
<dbReference type="Pfam" id="PF01521">
    <property type="entry name" value="Fe-S_biosyn"/>
    <property type="match status" value="1"/>
</dbReference>
<proteinExistence type="predicted"/>
<dbReference type="AlphaFoldDB" id="A0A2K9NX29"/>
<accession>A0A2K9NX29</accession>
<protein>
    <submittedName>
        <fullName evidence="2">Iron-sulfur cluster assembly accessory protein</fullName>
    </submittedName>
</protein>
<feature type="domain" description="Core" evidence="1">
    <location>
        <begin position="5"/>
        <end position="106"/>
    </location>
</feature>
<gene>
    <name evidence="2" type="ORF">C0V70_18460</name>
</gene>
<dbReference type="OrthoDB" id="9801228at2"/>
<dbReference type="InterPro" id="IPR031108">
    <property type="entry name" value="IscA_plant_cyanobact"/>
</dbReference>
<dbReference type="GO" id="GO:0051537">
    <property type="term" value="F:2 iron, 2 sulfur cluster binding"/>
    <property type="evidence" value="ECO:0007669"/>
    <property type="project" value="UniProtKB-ARBA"/>
</dbReference>